<dbReference type="InterPro" id="IPR025924">
    <property type="entry name" value="YHYH_dom"/>
</dbReference>
<accession>A0A7S2RQQ2</accession>
<feature type="chain" id="PRO_5031243101" description="YHYH domain-containing protein" evidence="1">
    <location>
        <begin position="22"/>
        <end position="313"/>
    </location>
</feature>
<gene>
    <name evidence="3" type="ORF">QSP1433_LOCUS6001</name>
</gene>
<feature type="domain" description="YHYH" evidence="2">
    <location>
        <begin position="135"/>
        <end position="185"/>
    </location>
</feature>
<evidence type="ECO:0000313" key="3">
    <source>
        <dbReference type="EMBL" id="CAD9677988.1"/>
    </source>
</evidence>
<proteinExistence type="predicted"/>
<dbReference type="EMBL" id="HBHK01009645">
    <property type="protein sequence ID" value="CAD9677988.1"/>
    <property type="molecule type" value="Transcribed_RNA"/>
</dbReference>
<sequence length="313" mass="33011">MIVLGFFGLVLASALGQDALARRLQQPSHGDINEGLEGAITCPDSGNYTGDSNYIGKGPMAAPLRGAVACVDNPITVTAAGRTQVAALIYGPMENGFTTDQLRMFFLCTADEGIQGGIDTGLAEEIAEYVCNQTEDELSILDSCGGHALPYHYHEKMTCLYTNSSNGHSTRIGTALDGRGIYGKYIEGGVLPDDLDACGGRYGTPPDLENTTEEVYYYMVQDNPPFTIGCFGPATLEECRALYDTCGDGDDVTVTTASGNIAYDLDCPCYNTTTGSNVASVSGGLVPASTPSSSAPLRATPMLFVSVLVYFTK</sequence>
<organism evidence="3">
    <name type="scientific">Mucochytrium quahogii</name>
    <dbReference type="NCBI Taxonomy" id="96639"/>
    <lineage>
        <taxon>Eukaryota</taxon>
        <taxon>Sar</taxon>
        <taxon>Stramenopiles</taxon>
        <taxon>Bigyra</taxon>
        <taxon>Labyrinthulomycetes</taxon>
        <taxon>Thraustochytrida</taxon>
        <taxon>Thraustochytriidae</taxon>
        <taxon>Mucochytrium</taxon>
    </lineage>
</organism>
<evidence type="ECO:0000259" key="2">
    <source>
        <dbReference type="Pfam" id="PF14240"/>
    </source>
</evidence>
<keyword evidence="1" id="KW-0732">Signal</keyword>
<evidence type="ECO:0000256" key="1">
    <source>
        <dbReference type="SAM" id="SignalP"/>
    </source>
</evidence>
<name>A0A7S2RQQ2_9STRA</name>
<feature type="signal peptide" evidence="1">
    <location>
        <begin position="1"/>
        <end position="21"/>
    </location>
</feature>
<reference evidence="3" key="1">
    <citation type="submission" date="2021-01" db="EMBL/GenBank/DDBJ databases">
        <authorList>
            <person name="Corre E."/>
            <person name="Pelletier E."/>
            <person name="Niang G."/>
            <person name="Scheremetjew M."/>
            <person name="Finn R."/>
            <person name="Kale V."/>
            <person name="Holt S."/>
            <person name="Cochrane G."/>
            <person name="Meng A."/>
            <person name="Brown T."/>
            <person name="Cohen L."/>
        </authorList>
    </citation>
    <scope>NUCLEOTIDE SEQUENCE</scope>
    <source>
        <strain evidence="3">NY070348D</strain>
    </source>
</reference>
<dbReference type="AlphaFoldDB" id="A0A7S2RQQ2"/>
<protein>
    <recommendedName>
        <fullName evidence="2">YHYH domain-containing protein</fullName>
    </recommendedName>
</protein>
<dbReference type="Pfam" id="PF14240">
    <property type="entry name" value="YHYH"/>
    <property type="match status" value="1"/>
</dbReference>